<comment type="caution">
    <text evidence="1">The sequence shown here is derived from an EMBL/GenBank/DDBJ whole genome shotgun (WGS) entry which is preliminary data.</text>
</comment>
<dbReference type="Pfam" id="PF14106">
    <property type="entry name" value="DUF4279"/>
    <property type="match status" value="1"/>
</dbReference>
<name>A0A6G4QYQ9_9CAUL</name>
<accession>A0A6G4QYQ9</accession>
<reference evidence="1" key="1">
    <citation type="submission" date="2020-02" db="EMBL/GenBank/DDBJ databases">
        <authorList>
            <person name="Gao J."/>
            <person name="Sun J."/>
        </authorList>
    </citation>
    <scope>NUCLEOTIDE SEQUENCE</scope>
    <source>
        <strain evidence="1">602-2</strain>
    </source>
</reference>
<protein>
    <submittedName>
        <fullName evidence="1">DUF4279 domain-containing protein</fullName>
    </submittedName>
</protein>
<evidence type="ECO:0000313" key="1">
    <source>
        <dbReference type="EMBL" id="NGM50681.1"/>
    </source>
</evidence>
<organism evidence="1">
    <name type="scientific">Caulobacter sp. 602-2</name>
    <dbReference type="NCBI Taxonomy" id="2710887"/>
    <lineage>
        <taxon>Bacteria</taxon>
        <taxon>Pseudomonadati</taxon>
        <taxon>Pseudomonadota</taxon>
        <taxon>Alphaproteobacteria</taxon>
        <taxon>Caulobacterales</taxon>
        <taxon>Caulobacteraceae</taxon>
        <taxon>Caulobacter</taxon>
    </lineage>
</organism>
<gene>
    <name evidence="1" type="ORF">G5B46_13770</name>
</gene>
<proteinExistence type="predicted"/>
<dbReference type="InterPro" id="IPR025459">
    <property type="entry name" value="DUF4279"/>
</dbReference>
<sequence>MGALQRTEATLRFFGDDLDPAEVSERLGAKPTVGVRKGDSWRTSRGVEKVAPTGSWRLEARAERSGDLDGQISELLGALSQDLDAWRALVARYKADVFCGLFLASGNDGVDLRPETLAALGERGLRLDFDIYGVEA</sequence>
<dbReference type="RefSeq" id="WP_165259467.1">
    <property type="nucleotide sequence ID" value="NZ_JAAKGT010000006.1"/>
</dbReference>
<dbReference type="AlphaFoldDB" id="A0A6G4QYQ9"/>
<dbReference type="EMBL" id="JAAKGT010000006">
    <property type="protein sequence ID" value="NGM50681.1"/>
    <property type="molecule type" value="Genomic_DNA"/>
</dbReference>